<reference evidence="2" key="1">
    <citation type="submission" date="2023-01" db="EMBL/GenBank/DDBJ databases">
        <title>Comparative Genomic Analysis of the Clinically-Derived Winkia Strain NY0527 Provides Evidence into the Taxonomic Reassignment of Winkia neuii and Characterizes Their Virulence Traits.</title>
        <authorList>
            <person name="Cai X."/>
            <person name="Peng Y."/>
            <person name="Li M."/>
            <person name="Qiu Y."/>
            <person name="Wang Y."/>
            <person name="Xu L."/>
            <person name="Hou Q."/>
        </authorList>
    </citation>
    <scope>NUCLEOTIDE SEQUENCE</scope>
    <source>
        <strain evidence="2">NY0527</strain>
    </source>
</reference>
<dbReference type="AlphaFoldDB" id="A0AB38XML7"/>
<evidence type="ECO:0000313" key="2">
    <source>
        <dbReference type="EMBL" id="WCE45500.1"/>
    </source>
</evidence>
<dbReference type="GO" id="GO:0004176">
    <property type="term" value="F:ATP-dependent peptidase activity"/>
    <property type="evidence" value="ECO:0007669"/>
    <property type="project" value="InterPro"/>
</dbReference>
<dbReference type="Proteomes" id="UP001211044">
    <property type="component" value="Chromosome"/>
</dbReference>
<dbReference type="InterPro" id="IPR008269">
    <property type="entry name" value="Lon_proteolytic"/>
</dbReference>
<dbReference type="RefSeq" id="WP_101485928.1">
    <property type="nucleotide sequence ID" value="NZ_CP116394.1"/>
</dbReference>
<dbReference type="Gene3D" id="3.30.230.10">
    <property type="match status" value="1"/>
</dbReference>
<dbReference type="SUPFAM" id="SSF50156">
    <property type="entry name" value="PDZ domain-like"/>
    <property type="match status" value="1"/>
</dbReference>
<name>A0AB38XML7_9ACTO</name>
<dbReference type="InterPro" id="IPR001478">
    <property type="entry name" value="PDZ"/>
</dbReference>
<sequence length="358" mass="37208">MEEKRPWYRKKSALGVAAVAVAAIAAVAVPLPYVIESPGPTFNVLEKQGDKKVISVSGATTYPTSGALRMVTVSMRGGPGANVSLAELAAAYLRGHSQITPEEEVFPKNVTREQIEQAATAQMQGSQQNAEAAALAELGYKVPATFQIMDVAKGTDADGKLKKGDQILAISEGGNSVTTDTAGSLFAFLKKVPPKKVVTVKVRRAGKDQDVAVRTSAAEGRRGSVMGVVLKPEVKLQVKVNIALADVGGPSAGTMFALGIIDQLTPGAMTGGKQIAGTGAIRMDGEVEAISGVPQKMAGAYADGARYFLVPRQNCADTNGTIPKGMRVVRIDTLTDARAAVESIGKGKVDALPTCSTK</sequence>
<organism evidence="2 3">
    <name type="scientific">Winkia neuii subsp. anitrata</name>
    <dbReference type="NCBI Taxonomy" id="29318"/>
    <lineage>
        <taxon>Bacteria</taxon>
        <taxon>Bacillati</taxon>
        <taxon>Actinomycetota</taxon>
        <taxon>Actinomycetes</taxon>
        <taxon>Actinomycetales</taxon>
        <taxon>Actinomycetaceae</taxon>
        <taxon>Winkia</taxon>
    </lineage>
</organism>
<feature type="domain" description="PDZ" evidence="1">
    <location>
        <begin position="120"/>
        <end position="204"/>
    </location>
</feature>
<dbReference type="InterPro" id="IPR014721">
    <property type="entry name" value="Ribsml_uS5_D2-typ_fold_subgr"/>
</dbReference>
<dbReference type="InterPro" id="IPR020568">
    <property type="entry name" value="Ribosomal_Su5_D2-typ_SF"/>
</dbReference>
<proteinExistence type="predicted"/>
<dbReference type="EMBL" id="CP116394">
    <property type="protein sequence ID" value="WCE45500.1"/>
    <property type="molecule type" value="Genomic_DNA"/>
</dbReference>
<dbReference type="KEGG" id="wne:PIG85_07520"/>
<protein>
    <submittedName>
        <fullName evidence="2">Peptidase S16</fullName>
    </submittedName>
</protein>
<dbReference type="PROSITE" id="PS50106">
    <property type="entry name" value="PDZ"/>
    <property type="match status" value="1"/>
</dbReference>
<dbReference type="GO" id="GO:0006508">
    <property type="term" value="P:proteolysis"/>
    <property type="evidence" value="ECO:0007669"/>
    <property type="project" value="InterPro"/>
</dbReference>
<dbReference type="InterPro" id="IPR036034">
    <property type="entry name" value="PDZ_sf"/>
</dbReference>
<accession>A0AB38XML7</accession>
<evidence type="ECO:0000259" key="1">
    <source>
        <dbReference type="PROSITE" id="PS50106"/>
    </source>
</evidence>
<evidence type="ECO:0000313" key="3">
    <source>
        <dbReference type="Proteomes" id="UP001211044"/>
    </source>
</evidence>
<dbReference type="SUPFAM" id="SSF54211">
    <property type="entry name" value="Ribosomal protein S5 domain 2-like"/>
    <property type="match status" value="1"/>
</dbReference>
<dbReference type="Pfam" id="PF05362">
    <property type="entry name" value="Lon_C"/>
    <property type="match status" value="1"/>
</dbReference>
<gene>
    <name evidence="2" type="ORF">PIG85_07520</name>
</gene>
<dbReference type="GO" id="GO:0004252">
    <property type="term" value="F:serine-type endopeptidase activity"/>
    <property type="evidence" value="ECO:0007669"/>
    <property type="project" value="InterPro"/>
</dbReference>